<dbReference type="GO" id="GO:0010468">
    <property type="term" value="P:regulation of gene expression"/>
    <property type="evidence" value="ECO:0007669"/>
    <property type="project" value="TreeGrafter"/>
</dbReference>
<evidence type="ECO:0000256" key="3">
    <source>
        <dbReference type="ARBA" id="ARBA00022737"/>
    </source>
</evidence>
<dbReference type="Gene3D" id="3.30.160.60">
    <property type="entry name" value="Classic Zinc Finger"/>
    <property type="match status" value="6"/>
</dbReference>
<dbReference type="InterPro" id="IPR013087">
    <property type="entry name" value="Znf_C2H2_type"/>
</dbReference>
<evidence type="ECO:0000313" key="14">
    <source>
        <dbReference type="EnsemblMetazoa" id="XP_019762222.1"/>
    </source>
</evidence>
<keyword evidence="2" id="KW-0479">Metal-binding</keyword>
<dbReference type="PROSITE" id="PS50157">
    <property type="entry name" value="ZINC_FINGER_C2H2_2"/>
    <property type="match status" value="11"/>
</dbReference>
<keyword evidence="15" id="KW-1185">Reference proteome</keyword>
<keyword evidence="9" id="KW-0539">Nucleus</keyword>
<feature type="compositionally biased region" description="Polar residues" evidence="11">
    <location>
        <begin position="856"/>
        <end position="876"/>
    </location>
</feature>
<evidence type="ECO:0000256" key="4">
    <source>
        <dbReference type="ARBA" id="ARBA00022771"/>
    </source>
</evidence>
<comment type="subcellular location">
    <subcellularLocation>
        <location evidence="1">Nucleus</location>
    </subcellularLocation>
</comment>
<dbReference type="Pfam" id="PF21549">
    <property type="entry name" value="PRDM2_PR"/>
    <property type="match status" value="1"/>
</dbReference>
<dbReference type="SMART" id="SM00355">
    <property type="entry name" value="ZnF_C2H2"/>
    <property type="match status" value="13"/>
</dbReference>
<protein>
    <recommendedName>
        <fullName evidence="16">PR domain zinc finger protein 10</fullName>
    </recommendedName>
</protein>
<feature type="region of interest" description="Disordered" evidence="11">
    <location>
        <begin position="846"/>
        <end position="876"/>
    </location>
</feature>
<dbReference type="Proteomes" id="UP000019118">
    <property type="component" value="Unassembled WGS sequence"/>
</dbReference>
<dbReference type="GO" id="GO:0008170">
    <property type="term" value="F:N-methyltransferase activity"/>
    <property type="evidence" value="ECO:0007669"/>
    <property type="project" value="UniProtKB-ARBA"/>
</dbReference>
<feature type="domain" description="C2H2-type" evidence="12">
    <location>
        <begin position="549"/>
        <end position="576"/>
    </location>
</feature>
<keyword evidence="3" id="KW-0677">Repeat</keyword>
<dbReference type="PANTHER" id="PTHR16515">
    <property type="entry name" value="PR DOMAIN ZINC FINGER PROTEIN"/>
    <property type="match status" value="1"/>
</dbReference>
<evidence type="ECO:0000256" key="9">
    <source>
        <dbReference type="ARBA" id="ARBA00023242"/>
    </source>
</evidence>
<keyword evidence="8" id="KW-0804">Transcription</keyword>
<dbReference type="Pfam" id="PF00096">
    <property type="entry name" value="zf-C2H2"/>
    <property type="match status" value="2"/>
</dbReference>
<sequence length="1032" mass="116850">MDCTSELKDLSGPDNQVSILENSDLNSTLVYIAVQYINKDKTEENVAIPTQEIANESFADFATPQVSPLDPNMGSVAPYSPVTVHYQEPNEPDLGPIIIHHYVTEDNPGQKPFAGGSLNDINSGLSAELCSGEDIQSADPEYSEIKTNNVEEVFVSDIDQKEVALLITDHETGISYSVNAQELLVEQCLKNYHQIFEAPSPDSTMETELFSAGDGVLKAQLDQPLDRPFTIPVNDEIISSYFGCLTSADDNYCEAGVSTRSRCPNIVDEEGLLSCVYSITDKPVLSRARASLPEPYLSIVQIENEDTVVAKKRIPKRTQFGPLKGALRAYESCNIQLNSFFMLVDGITFIVDVSDENTCNWMKFVRKALTYEEQNLILTQESNGLCFTATRSISPHEELKLGYSVGYAKQFNLEILKPAKKLWSCSECAEKFSTSDELQEHFTVHDIESEDGKKSKRKYRKVAQSKKPQINIVECNICGQMFNGNAGYTVLKYHITEKHKAESVKIGQQFSVVRCFQCTNCSMKFKLEMLLNIHKLEHDSELPLDQPNHVCPQCQRKFPTRKQLVLHVTSHAIAKITAKDHSVKCHICHKLFAHSIRLQKHMLCHGSDETKPLQCNVCKKRFLTVPALVFHEKVHMVGQKHFECPICKERFELVRKLKKHVLKHAHNNVYTCPHCKKTFAKYSVIRKHMKFHSERIHHCSECTKSFATVDNLKKHMLCHSDHREFLCADCGKQFKRKDKLAEHIKKLHLQPCNSRIPKVKPANGAAAKEPMDFHRFIYKCHSCLVGFKRRGMLVNHLANRHPDIKPDSVPELNLPILQTTKDYLCQYCGKVYKSNSKRKTHILKNHPGAALPLDNGQKSSTETGDQSASFPSSGTITTRPKNCQWCHRQYARRAKLLHHIRKAHPNKIIEEDIQQKENFEKCETVVVPTLVSAPLDKYCDGSRLLKVTSKEIENKFTINQFHPDFDKNQISTTDGNLTKITPAVIEGLMDEDSKYCHLSIVENEIIEGGELENNTHLYNLLTSSNGKCIGMF</sequence>
<evidence type="ECO:0000259" key="12">
    <source>
        <dbReference type="PROSITE" id="PS50157"/>
    </source>
</evidence>
<feature type="domain" description="C2H2-type" evidence="12">
    <location>
        <begin position="516"/>
        <end position="543"/>
    </location>
</feature>
<keyword evidence="5" id="KW-0862">Zinc</keyword>
<dbReference type="InterPro" id="IPR050331">
    <property type="entry name" value="Zinc_finger"/>
</dbReference>
<keyword evidence="7" id="KW-0238">DNA-binding</keyword>
<feature type="domain" description="C2H2-type" evidence="12">
    <location>
        <begin position="642"/>
        <end position="669"/>
    </location>
</feature>
<evidence type="ECO:0000256" key="5">
    <source>
        <dbReference type="ARBA" id="ARBA00022833"/>
    </source>
</evidence>
<dbReference type="InterPro" id="IPR001214">
    <property type="entry name" value="SET_dom"/>
</dbReference>
<evidence type="ECO:0000256" key="1">
    <source>
        <dbReference type="ARBA" id="ARBA00004123"/>
    </source>
</evidence>
<accession>A0AAR5PMT5</accession>
<evidence type="ECO:0008006" key="16">
    <source>
        <dbReference type="Google" id="ProtNLM"/>
    </source>
</evidence>
<reference evidence="15" key="1">
    <citation type="journal article" date="2013" name="Genome Biol.">
        <title>Draft genome of the mountain pine beetle, Dendroctonus ponderosae Hopkins, a major forest pest.</title>
        <authorList>
            <person name="Keeling C.I."/>
            <person name="Yuen M.M."/>
            <person name="Liao N.Y."/>
            <person name="Docking T.R."/>
            <person name="Chan S.K."/>
            <person name="Taylor G.A."/>
            <person name="Palmquist D.L."/>
            <person name="Jackman S.D."/>
            <person name="Nguyen A."/>
            <person name="Li M."/>
            <person name="Henderson H."/>
            <person name="Janes J.K."/>
            <person name="Zhao Y."/>
            <person name="Pandoh P."/>
            <person name="Moore R."/>
            <person name="Sperling F.A."/>
            <person name="Huber D.P."/>
            <person name="Birol I."/>
            <person name="Jones S.J."/>
            <person name="Bohlmann J."/>
        </authorList>
    </citation>
    <scope>NUCLEOTIDE SEQUENCE</scope>
</reference>
<evidence type="ECO:0000256" key="10">
    <source>
        <dbReference type="PROSITE-ProRule" id="PRU00042"/>
    </source>
</evidence>
<evidence type="ECO:0000256" key="7">
    <source>
        <dbReference type="ARBA" id="ARBA00023125"/>
    </source>
</evidence>
<dbReference type="GO" id="GO:0008276">
    <property type="term" value="F:protein methyltransferase activity"/>
    <property type="evidence" value="ECO:0007669"/>
    <property type="project" value="UniProtKB-ARBA"/>
</dbReference>
<feature type="domain" description="SET" evidence="13">
    <location>
        <begin position="295"/>
        <end position="404"/>
    </location>
</feature>
<dbReference type="GO" id="GO:0008270">
    <property type="term" value="F:zinc ion binding"/>
    <property type="evidence" value="ECO:0007669"/>
    <property type="project" value="UniProtKB-KW"/>
</dbReference>
<dbReference type="PROSITE" id="PS50280">
    <property type="entry name" value="SET"/>
    <property type="match status" value="1"/>
</dbReference>
<feature type="domain" description="C2H2-type" evidence="12">
    <location>
        <begin position="823"/>
        <end position="851"/>
    </location>
</feature>
<dbReference type="InterPro" id="IPR036236">
    <property type="entry name" value="Znf_C2H2_sf"/>
</dbReference>
<dbReference type="EnsemblMetazoa" id="XM_019906663.1">
    <property type="protein sequence ID" value="XP_019762222.1"/>
    <property type="gene ID" value="LOC109539070"/>
</dbReference>
<dbReference type="SUPFAM" id="SSF57667">
    <property type="entry name" value="beta-beta-alpha zinc fingers"/>
    <property type="match status" value="4"/>
</dbReference>
<dbReference type="EnsemblMetazoa" id="XM_019906662.1">
    <property type="protein sequence ID" value="XP_019762221.1"/>
    <property type="gene ID" value="LOC109539070"/>
</dbReference>
<feature type="domain" description="C2H2-type" evidence="12">
    <location>
        <begin position="778"/>
        <end position="806"/>
    </location>
</feature>
<organism evidence="14 15">
    <name type="scientific">Dendroctonus ponderosae</name>
    <name type="common">Mountain pine beetle</name>
    <dbReference type="NCBI Taxonomy" id="77166"/>
    <lineage>
        <taxon>Eukaryota</taxon>
        <taxon>Metazoa</taxon>
        <taxon>Ecdysozoa</taxon>
        <taxon>Arthropoda</taxon>
        <taxon>Hexapoda</taxon>
        <taxon>Insecta</taxon>
        <taxon>Pterygota</taxon>
        <taxon>Neoptera</taxon>
        <taxon>Endopterygota</taxon>
        <taxon>Coleoptera</taxon>
        <taxon>Polyphaga</taxon>
        <taxon>Cucujiformia</taxon>
        <taxon>Curculionidae</taxon>
        <taxon>Scolytinae</taxon>
        <taxon>Dendroctonus</taxon>
    </lineage>
</organism>
<dbReference type="PANTHER" id="PTHR16515:SF2">
    <property type="entry name" value="PR DOMAIN ZINC FINGER PROTEIN 4"/>
    <property type="match status" value="1"/>
</dbReference>
<name>A0AAR5PMT5_DENPD</name>
<dbReference type="GO" id="GO:0005634">
    <property type="term" value="C:nucleus"/>
    <property type="evidence" value="ECO:0007669"/>
    <property type="project" value="TreeGrafter"/>
</dbReference>
<feature type="domain" description="C2H2-type" evidence="12">
    <location>
        <begin position="697"/>
        <end position="724"/>
    </location>
</feature>
<dbReference type="GO" id="GO:0008757">
    <property type="term" value="F:S-adenosylmethionine-dependent methyltransferase activity"/>
    <property type="evidence" value="ECO:0007669"/>
    <property type="project" value="UniProtKB-ARBA"/>
</dbReference>
<dbReference type="Gene3D" id="2.170.270.10">
    <property type="entry name" value="SET domain"/>
    <property type="match status" value="1"/>
</dbReference>
<keyword evidence="6" id="KW-0805">Transcription regulation</keyword>
<feature type="domain" description="C2H2-type" evidence="12">
    <location>
        <begin position="613"/>
        <end position="640"/>
    </location>
</feature>
<proteinExistence type="predicted"/>
<reference evidence="14" key="2">
    <citation type="submission" date="2024-08" db="UniProtKB">
        <authorList>
            <consortium name="EnsemblMetazoa"/>
        </authorList>
    </citation>
    <scope>IDENTIFICATION</scope>
</reference>
<evidence type="ECO:0000259" key="13">
    <source>
        <dbReference type="PROSITE" id="PS50280"/>
    </source>
</evidence>
<keyword evidence="4 10" id="KW-0863">Zinc-finger</keyword>
<dbReference type="AlphaFoldDB" id="A0AAR5PMT5"/>
<feature type="domain" description="C2H2-type" evidence="12">
    <location>
        <begin position="583"/>
        <end position="610"/>
    </location>
</feature>
<evidence type="ECO:0000256" key="8">
    <source>
        <dbReference type="ARBA" id="ARBA00023163"/>
    </source>
</evidence>
<feature type="domain" description="C2H2-type" evidence="12">
    <location>
        <begin position="725"/>
        <end position="748"/>
    </location>
</feature>
<feature type="domain" description="C2H2-type" evidence="12">
    <location>
        <begin position="423"/>
        <end position="450"/>
    </location>
</feature>
<dbReference type="InterPro" id="IPR046341">
    <property type="entry name" value="SET_dom_sf"/>
</dbReference>
<evidence type="ECO:0000256" key="2">
    <source>
        <dbReference type="ARBA" id="ARBA00022723"/>
    </source>
</evidence>
<dbReference type="PROSITE" id="PS00028">
    <property type="entry name" value="ZINC_FINGER_C2H2_1"/>
    <property type="match status" value="11"/>
</dbReference>
<evidence type="ECO:0000313" key="15">
    <source>
        <dbReference type="Proteomes" id="UP000019118"/>
    </source>
</evidence>
<evidence type="ECO:0000256" key="11">
    <source>
        <dbReference type="SAM" id="MobiDB-lite"/>
    </source>
</evidence>
<evidence type="ECO:0000256" key="6">
    <source>
        <dbReference type="ARBA" id="ARBA00023015"/>
    </source>
</evidence>
<feature type="domain" description="C2H2-type" evidence="12">
    <location>
        <begin position="670"/>
        <end position="693"/>
    </location>
</feature>
<dbReference type="Pfam" id="PF13912">
    <property type="entry name" value="zf-C2H2_6"/>
    <property type="match status" value="2"/>
</dbReference>